<keyword evidence="2" id="KW-1185">Reference proteome</keyword>
<evidence type="ECO:0000313" key="2">
    <source>
        <dbReference type="Proteomes" id="UP001177140"/>
    </source>
</evidence>
<evidence type="ECO:0000313" key="1">
    <source>
        <dbReference type="EMBL" id="MCL7022830.1"/>
    </source>
</evidence>
<protein>
    <submittedName>
        <fullName evidence="1">Uncharacterized protein</fullName>
    </submittedName>
</protein>
<comment type="caution">
    <text evidence="1">The sequence shown here is derived from an EMBL/GenBank/DDBJ whole genome shotgun (WGS) entry which is preliminary data.</text>
</comment>
<reference evidence="1" key="1">
    <citation type="submission" date="2022-03" db="EMBL/GenBank/DDBJ databases">
        <title>A functionally conserved STORR gene fusion in Papaver species that diverged 16.8 million years ago.</title>
        <authorList>
            <person name="Catania T."/>
        </authorList>
    </citation>
    <scope>NUCLEOTIDE SEQUENCE</scope>
    <source>
        <strain evidence="1">S-191538</strain>
    </source>
</reference>
<feature type="non-terminal residue" evidence="1">
    <location>
        <position position="106"/>
    </location>
</feature>
<organism evidence="1 2">
    <name type="scientific">Papaver nudicaule</name>
    <name type="common">Iceland poppy</name>
    <dbReference type="NCBI Taxonomy" id="74823"/>
    <lineage>
        <taxon>Eukaryota</taxon>
        <taxon>Viridiplantae</taxon>
        <taxon>Streptophyta</taxon>
        <taxon>Embryophyta</taxon>
        <taxon>Tracheophyta</taxon>
        <taxon>Spermatophyta</taxon>
        <taxon>Magnoliopsida</taxon>
        <taxon>Ranunculales</taxon>
        <taxon>Papaveraceae</taxon>
        <taxon>Papaveroideae</taxon>
        <taxon>Papaver</taxon>
    </lineage>
</organism>
<proteinExistence type="predicted"/>
<sequence>MVYCCCSNKLTSTSSTAIINFQGYSSLPVGKSHSNKALHYLLLSSSHSPLFLPLSDKLQPLSSRFTSLSLRSNKRSISAETGRQGWDVGRFLKTVYFFNAPPSPAK</sequence>
<name>A0AA41RSD1_PAPNU</name>
<dbReference type="AlphaFoldDB" id="A0AA41RSD1"/>
<accession>A0AA41RSD1</accession>
<gene>
    <name evidence="1" type="ORF">MKW94_010293</name>
</gene>
<dbReference type="Proteomes" id="UP001177140">
    <property type="component" value="Unassembled WGS sequence"/>
</dbReference>
<dbReference type="EMBL" id="JAJJMA010015469">
    <property type="protein sequence ID" value="MCL7022830.1"/>
    <property type="molecule type" value="Genomic_DNA"/>
</dbReference>